<dbReference type="PANTHER" id="PTHR46082:SF11">
    <property type="entry name" value="AAA+ ATPASE DOMAIN-CONTAINING PROTEIN-RELATED"/>
    <property type="match status" value="1"/>
</dbReference>
<protein>
    <recommendedName>
        <fullName evidence="4">Protein kinase domain-containing protein</fullName>
    </recommendedName>
</protein>
<dbReference type="SMART" id="SM00028">
    <property type="entry name" value="TPR"/>
    <property type="match status" value="7"/>
</dbReference>
<dbReference type="InterPro" id="IPR000719">
    <property type="entry name" value="Prot_kinase_dom"/>
</dbReference>
<dbReference type="Pfam" id="PF00069">
    <property type="entry name" value="Pkinase"/>
    <property type="match status" value="1"/>
</dbReference>
<organism evidence="5 6">
    <name type="scientific">Alectoria fallacina</name>
    <dbReference type="NCBI Taxonomy" id="1903189"/>
    <lineage>
        <taxon>Eukaryota</taxon>
        <taxon>Fungi</taxon>
        <taxon>Dikarya</taxon>
        <taxon>Ascomycota</taxon>
        <taxon>Pezizomycotina</taxon>
        <taxon>Lecanoromycetes</taxon>
        <taxon>OSLEUM clade</taxon>
        <taxon>Lecanoromycetidae</taxon>
        <taxon>Lecanorales</taxon>
        <taxon>Lecanorineae</taxon>
        <taxon>Parmeliaceae</taxon>
        <taxon>Alectoria</taxon>
    </lineage>
</organism>
<feature type="binding site" evidence="3">
    <location>
        <position position="85"/>
    </location>
    <ligand>
        <name>ATP</name>
        <dbReference type="ChEBI" id="CHEBI:30616"/>
    </ligand>
</feature>
<keyword evidence="6" id="KW-1185">Reference proteome</keyword>
<evidence type="ECO:0000256" key="2">
    <source>
        <dbReference type="ARBA" id="ARBA00022840"/>
    </source>
</evidence>
<dbReference type="Pfam" id="PF13374">
    <property type="entry name" value="TPR_10"/>
    <property type="match status" value="2"/>
</dbReference>
<keyword evidence="2 3" id="KW-0067">ATP-binding</keyword>
<gene>
    <name evidence="5" type="ORF">ALECFALPRED_009110</name>
</gene>
<dbReference type="Gene3D" id="1.25.40.10">
    <property type="entry name" value="Tetratricopeptide repeat domain"/>
    <property type="match status" value="4"/>
</dbReference>
<dbReference type="AlphaFoldDB" id="A0A8H3I3N5"/>
<dbReference type="OrthoDB" id="626167at2759"/>
<dbReference type="Pfam" id="PF13424">
    <property type="entry name" value="TPR_12"/>
    <property type="match status" value="5"/>
</dbReference>
<feature type="domain" description="Protein kinase" evidence="4">
    <location>
        <begin position="57"/>
        <end position="357"/>
    </location>
</feature>
<dbReference type="Proteomes" id="UP000664203">
    <property type="component" value="Unassembled WGS sequence"/>
</dbReference>
<dbReference type="InterPro" id="IPR019734">
    <property type="entry name" value="TPR_rpt"/>
</dbReference>
<dbReference type="InterPro" id="IPR011009">
    <property type="entry name" value="Kinase-like_dom_sf"/>
</dbReference>
<evidence type="ECO:0000313" key="6">
    <source>
        <dbReference type="Proteomes" id="UP000664203"/>
    </source>
</evidence>
<dbReference type="Pfam" id="PF13176">
    <property type="entry name" value="TPR_7"/>
    <property type="match status" value="1"/>
</dbReference>
<dbReference type="PROSITE" id="PS50011">
    <property type="entry name" value="PROTEIN_KINASE_DOM"/>
    <property type="match status" value="1"/>
</dbReference>
<dbReference type="SMART" id="SM00220">
    <property type="entry name" value="S_TKc"/>
    <property type="match status" value="1"/>
</dbReference>
<dbReference type="InterPro" id="IPR017441">
    <property type="entry name" value="Protein_kinase_ATP_BS"/>
</dbReference>
<dbReference type="PROSITE" id="PS00108">
    <property type="entry name" value="PROTEIN_KINASE_ST"/>
    <property type="match status" value="1"/>
</dbReference>
<dbReference type="GO" id="GO:0005524">
    <property type="term" value="F:ATP binding"/>
    <property type="evidence" value="ECO:0007669"/>
    <property type="project" value="UniProtKB-UniRule"/>
</dbReference>
<dbReference type="GO" id="GO:0004672">
    <property type="term" value="F:protein kinase activity"/>
    <property type="evidence" value="ECO:0007669"/>
    <property type="project" value="InterPro"/>
</dbReference>
<dbReference type="Gene3D" id="1.10.510.10">
    <property type="entry name" value="Transferase(Phosphotransferase) domain 1"/>
    <property type="match status" value="1"/>
</dbReference>
<accession>A0A8H3I3N5</accession>
<reference evidence="5" key="1">
    <citation type="submission" date="2021-03" db="EMBL/GenBank/DDBJ databases">
        <authorList>
            <person name="Tagirdzhanova G."/>
        </authorList>
    </citation>
    <scope>NUCLEOTIDE SEQUENCE</scope>
</reference>
<evidence type="ECO:0000256" key="3">
    <source>
        <dbReference type="PROSITE-ProRule" id="PRU10141"/>
    </source>
</evidence>
<dbReference type="SUPFAM" id="SSF48452">
    <property type="entry name" value="TPR-like"/>
    <property type="match status" value="4"/>
</dbReference>
<dbReference type="SUPFAM" id="SSF56112">
    <property type="entry name" value="Protein kinase-like (PK-like)"/>
    <property type="match status" value="1"/>
</dbReference>
<keyword evidence="1 3" id="KW-0547">Nucleotide-binding</keyword>
<dbReference type="PROSITE" id="PS00107">
    <property type="entry name" value="PROTEIN_KINASE_ATP"/>
    <property type="match status" value="1"/>
</dbReference>
<dbReference type="InterPro" id="IPR053137">
    <property type="entry name" value="NLR-like"/>
</dbReference>
<proteinExistence type="predicted"/>
<dbReference type="PANTHER" id="PTHR46082">
    <property type="entry name" value="ATP/GTP-BINDING PROTEIN-RELATED"/>
    <property type="match status" value="1"/>
</dbReference>
<evidence type="ECO:0000256" key="1">
    <source>
        <dbReference type="ARBA" id="ARBA00022741"/>
    </source>
</evidence>
<comment type="caution">
    <text evidence="5">The sequence shown here is derived from an EMBL/GenBank/DDBJ whole genome shotgun (WGS) entry which is preliminary data.</text>
</comment>
<name>A0A8H3I3N5_9LECA</name>
<dbReference type="InterPro" id="IPR008271">
    <property type="entry name" value="Ser/Thr_kinase_AS"/>
</dbReference>
<sequence>MLTSDQLPVFLRGHTTFRSACSITYSRSSDLGHDKSLIYFLATLQQFGVDILPITWQPALDELGFGASAHVNQSIINVQSSLAFKRIASNTSYKALLLEVIISSTPKVRGHPNVNALEGVCWEVRAQSLGKLFDAVPVLVYQKASFGNLRDLMRNKIGQRLSFALKLQICLDIAMALETLHSCYVIHGDIKPENVLVFECNLNSIVVKVSDFGYSSHWSTSDEVIMVPATRPWSAPEWHHRGFRVDDAKKTDVYSFGLLCLWLFLQGGESFVFREDLRGPSFSSIKDWKTAEVESLKADNSILDALIPSMVTPDSSDSQITSCLNEVFHRALQHDAARRSPDLLNIITILNMSQNVFHKPTEGFSSASQASIPISIPVHAYVDMTEPHYLLQLAKSDYEIRIATIMSLRKSVETEDEQRPSCTECSKTAAFTLALNYSIGFGTISHPDSIQEKLEQSGYTPEALQGALKKVKSGLQLENGLYRSEHYQRLDQQGDIHLKDKHHRLSYDVQKTHEVQERSRQEVERVAKALGDIHSVTVVLKRAYGLQLKDLGHFKAALAIFSDTLDAQMQRLGEDHHDTAVAMADLASVLGSLGRVNEAADLAEKGLHASERNLGRDSPVTQMALADLANCRVLQGRLKEASELHSIVVKSREMSLGKNHPYVINVVANMAHTHREQGNWRHAEDLERDVLKRSIENLGDSHVLTLKARANLASTLGYLGRHTEAEKLQETVIANFNSVLGNEHPDAIQATYELAVTYRDQSRFQDSEKMLRHLLTLARKELHPLHPRVLRMKSTLASILVDQGYSEDALSLEVEVYEAMKSVNGTSHPDTLMAMSNLANSFSELGSLEEAEKLETEVLSLKIQNLGDEHPETLLTMGNIAVLYQRQSRLPEAEKLQRQVAAARESSLGESHPDSLTAKANVAAILHEKGDLEESLQSMREVLRGRESVFGASHPSFVDALGNTAAIYSSLGRLADAEDLETKVLERRKAHLGPNHPNTILAMRNLASTYLQQERWPEAESLFQREIEIRRLQAKPNDRALLSALANLASLYGMQGLWSQALGPMQEVRDGRRDILGENHVDTMRAALMLERITSNVN</sequence>
<evidence type="ECO:0000313" key="5">
    <source>
        <dbReference type="EMBL" id="CAF9913807.1"/>
    </source>
</evidence>
<evidence type="ECO:0000259" key="4">
    <source>
        <dbReference type="PROSITE" id="PS50011"/>
    </source>
</evidence>
<dbReference type="EMBL" id="CAJPDR010000066">
    <property type="protein sequence ID" value="CAF9913807.1"/>
    <property type="molecule type" value="Genomic_DNA"/>
</dbReference>
<dbReference type="InterPro" id="IPR011990">
    <property type="entry name" value="TPR-like_helical_dom_sf"/>
</dbReference>